<feature type="transmembrane region" description="Helical" evidence="9">
    <location>
        <begin position="20"/>
        <end position="47"/>
    </location>
</feature>
<evidence type="ECO:0000256" key="9">
    <source>
        <dbReference type="RuleBase" id="RU363032"/>
    </source>
</evidence>
<accession>A0A2A6FRN3</accession>
<protein>
    <submittedName>
        <fullName evidence="11">Amino acid ABC transporter permease</fullName>
    </submittedName>
</protein>
<sequence>MAYYFDFNVIWNSIGMMLGGLGLGLFLAIISLFLGVIFGLVAAFGAVSSKPILKRLTSTYTALFRNTPLLVLVFLTYFGLPQIGISMNKEVSFIVTLSLYAGAYMTDVFRAGLQAIPKGIIEAGQTVGLSRFQIRRELQLPIMFKNVLPAMSNYLISLFKDTSLAATITVHELTYFAIKINTETFRVFEAWLLAAVLYVLTCYLIAYILRKVEKRLSAGSRKERRELH</sequence>
<evidence type="ECO:0000256" key="6">
    <source>
        <dbReference type="ARBA" id="ARBA00022970"/>
    </source>
</evidence>
<dbReference type="NCBIfam" id="TIGR01726">
    <property type="entry name" value="HEQRo_perm_3TM"/>
    <property type="match status" value="1"/>
</dbReference>
<feature type="transmembrane region" description="Helical" evidence="9">
    <location>
        <begin position="68"/>
        <end position="85"/>
    </location>
</feature>
<evidence type="ECO:0000256" key="5">
    <source>
        <dbReference type="ARBA" id="ARBA00022692"/>
    </source>
</evidence>
<dbReference type="InterPro" id="IPR035906">
    <property type="entry name" value="MetI-like_sf"/>
</dbReference>
<dbReference type="InterPro" id="IPR010065">
    <property type="entry name" value="AA_ABC_transptr_permease_3TM"/>
</dbReference>
<reference evidence="12" key="1">
    <citation type="submission" date="2017-03" db="EMBL/GenBank/DDBJ databases">
        <authorList>
            <person name="Lund M.B."/>
        </authorList>
    </citation>
    <scope>NUCLEOTIDE SEQUENCE [LARGE SCALE GENOMIC DNA]</scope>
</reference>
<organism evidence="11 12">
    <name type="scientific">Candidatus Lumbricidiphila eiseniae</name>
    <dbReference type="NCBI Taxonomy" id="1969409"/>
    <lineage>
        <taxon>Bacteria</taxon>
        <taxon>Bacillati</taxon>
        <taxon>Actinomycetota</taxon>
        <taxon>Actinomycetes</taxon>
        <taxon>Micrococcales</taxon>
        <taxon>Microbacteriaceae</taxon>
        <taxon>Candidatus Lumbricidiphila</taxon>
    </lineage>
</organism>
<evidence type="ECO:0000259" key="10">
    <source>
        <dbReference type="PROSITE" id="PS50928"/>
    </source>
</evidence>
<dbReference type="EMBL" id="NAEP01000036">
    <property type="protein sequence ID" value="PDQ35266.1"/>
    <property type="molecule type" value="Genomic_DNA"/>
</dbReference>
<gene>
    <name evidence="11" type="ORF">B5766_06570</name>
</gene>
<proteinExistence type="inferred from homology"/>
<dbReference type="Pfam" id="PF00528">
    <property type="entry name" value="BPD_transp_1"/>
    <property type="match status" value="1"/>
</dbReference>
<dbReference type="GO" id="GO:0043190">
    <property type="term" value="C:ATP-binding cassette (ABC) transporter complex"/>
    <property type="evidence" value="ECO:0007669"/>
    <property type="project" value="InterPro"/>
</dbReference>
<evidence type="ECO:0000256" key="7">
    <source>
        <dbReference type="ARBA" id="ARBA00022989"/>
    </source>
</evidence>
<dbReference type="InterPro" id="IPR000515">
    <property type="entry name" value="MetI-like"/>
</dbReference>
<feature type="domain" description="ABC transmembrane type-1" evidence="10">
    <location>
        <begin position="21"/>
        <end position="209"/>
    </location>
</feature>
<dbReference type="GO" id="GO:0022857">
    <property type="term" value="F:transmembrane transporter activity"/>
    <property type="evidence" value="ECO:0007669"/>
    <property type="project" value="InterPro"/>
</dbReference>
<evidence type="ECO:0000256" key="1">
    <source>
        <dbReference type="ARBA" id="ARBA00004651"/>
    </source>
</evidence>
<evidence type="ECO:0000313" key="12">
    <source>
        <dbReference type="Proteomes" id="UP000219994"/>
    </source>
</evidence>
<evidence type="ECO:0000256" key="2">
    <source>
        <dbReference type="ARBA" id="ARBA00010072"/>
    </source>
</evidence>
<dbReference type="PANTHER" id="PTHR30614:SF20">
    <property type="entry name" value="GLUTAMINE TRANSPORT SYSTEM PERMEASE PROTEIN GLNP"/>
    <property type="match status" value="1"/>
</dbReference>
<keyword evidence="3 9" id="KW-0813">Transport</keyword>
<dbReference type="InterPro" id="IPR043429">
    <property type="entry name" value="ArtM/GltK/GlnP/TcyL/YhdX-like"/>
</dbReference>
<keyword evidence="6" id="KW-0029">Amino-acid transport</keyword>
<keyword evidence="4" id="KW-1003">Cell membrane</keyword>
<feature type="transmembrane region" description="Helical" evidence="9">
    <location>
        <begin position="190"/>
        <end position="209"/>
    </location>
</feature>
<dbReference type="SUPFAM" id="SSF161098">
    <property type="entry name" value="MetI-like"/>
    <property type="match status" value="1"/>
</dbReference>
<dbReference type="GO" id="GO:0006865">
    <property type="term" value="P:amino acid transport"/>
    <property type="evidence" value="ECO:0007669"/>
    <property type="project" value="UniProtKB-KW"/>
</dbReference>
<dbReference type="PROSITE" id="PS50928">
    <property type="entry name" value="ABC_TM1"/>
    <property type="match status" value="1"/>
</dbReference>
<evidence type="ECO:0000256" key="4">
    <source>
        <dbReference type="ARBA" id="ARBA00022475"/>
    </source>
</evidence>
<evidence type="ECO:0000256" key="3">
    <source>
        <dbReference type="ARBA" id="ARBA00022448"/>
    </source>
</evidence>
<keyword evidence="8 9" id="KW-0472">Membrane</keyword>
<evidence type="ECO:0000313" key="11">
    <source>
        <dbReference type="EMBL" id="PDQ35266.1"/>
    </source>
</evidence>
<dbReference type="Proteomes" id="UP000219994">
    <property type="component" value="Unassembled WGS sequence"/>
</dbReference>
<comment type="similarity">
    <text evidence="2">Belongs to the binding-protein-dependent transport system permease family. HisMQ subfamily.</text>
</comment>
<comment type="subcellular location">
    <subcellularLocation>
        <location evidence="1 9">Cell membrane</location>
        <topology evidence="1 9">Multi-pass membrane protein</topology>
    </subcellularLocation>
</comment>
<comment type="caution">
    <text evidence="11">The sequence shown here is derived from an EMBL/GenBank/DDBJ whole genome shotgun (WGS) entry which is preliminary data.</text>
</comment>
<keyword evidence="7 9" id="KW-1133">Transmembrane helix</keyword>
<dbReference type="AlphaFoldDB" id="A0A2A6FRN3"/>
<dbReference type="CDD" id="cd06261">
    <property type="entry name" value="TM_PBP2"/>
    <property type="match status" value="1"/>
</dbReference>
<name>A0A2A6FRN3_9MICO</name>
<evidence type="ECO:0000256" key="8">
    <source>
        <dbReference type="ARBA" id="ARBA00023136"/>
    </source>
</evidence>
<keyword evidence="5 9" id="KW-0812">Transmembrane</keyword>
<dbReference type="PANTHER" id="PTHR30614">
    <property type="entry name" value="MEMBRANE COMPONENT OF AMINO ACID ABC TRANSPORTER"/>
    <property type="match status" value="1"/>
</dbReference>
<dbReference type="Gene3D" id="1.10.3720.10">
    <property type="entry name" value="MetI-like"/>
    <property type="match status" value="1"/>
</dbReference>